<keyword evidence="4" id="KW-1185">Reference proteome</keyword>
<feature type="domain" description="Alpha/beta hydrolase" evidence="2">
    <location>
        <begin position="19"/>
        <end position="503"/>
    </location>
</feature>
<dbReference type="InterPro" id="IPR045394">
    <property type="entry name" value="Abhydrolase_dom"/>
</dbReference>
<reference evidence="3 4" key="1">
    <citation type="submission" date="2016-06" db="EMBL/GenBank/DDBJ databases">
        <title>Domibacillus iocasae genome sequencing.</title>
        <authorList>
            <person name="Verma A."/>
            <person name="Pal Y."/>
            <person name="Ojha A.K."/>
            <person name="Krishnamurthi S."/>
        </authorList>
    </citation>
    <scope>NUCLEOTIDE SEQUENCE [LARGE SCALE GENOMIC DNA]</scope>
    <source>
        <strain evidence="3 4">DSM 29979</strain>
    </source>
</reference>
<sequence>MKKSPGHQPIKSATPIPKVTGPIPVTKTSRPFTVGGTDLEKYGYRLDEYFISGQANVYDWGKDRNASIPQIRTANAPYTTRILVRRPKNRDKFSGNVWVEMNNTTRGWDVEIQWPTIQDKVLRDGDIWISVTVKPISIASLQRVDSERYAPLSMDNPLPYNQQPYGKLPDEEGYDENLSKLYENGLIWDILSQTGGLVRSKNENNPLHTYDVKFVFATGESQSGIFLNTYAADFAEYAKLENGQNVYDGFISASGSGRTTPINQCLPPAFIDDRPFRLPKKHVPFMQIDAQGDIFQLASYKHRQPDSDDPEAGFRLYEITGAPHGPINTVNYQPSEEDVIKSGNLPANVPYAYGGVEPKANQLPRHYAEIAMYKNMERWVIEGVLPPRAEPLKVKESSEIHTSYFGENINASFEKDKYGNVLGGVRSPYVDVPIATYNESATLKEEYVYAWSFGHQIDFTSEQLQELYGKVGTHQNYVKNVEASVKRLLEERWLEPEEGRKIIQQAIYTPIP</sequence>
<dbReference type="AlphaFoldDB" id="A0A1E7DQ39"/>
<dbReference type="Pfam" id="PF20091">
    <property type="entry name" value="Abhydrolase_10"/>
    <property type="match status" value="1"/>
</dbReference>
<dbReference type="Proteomes" id="UP000095658">
    <property type="component" value="Unassembled WGS sequence"/>
</dbReference>
<evidence type="ECO:0000313" key="3">
    <source>
        <dbReference type="EMBL" id="OES45210.1"/>
    </source>
</evidence>
<name>A0A1E7DQ39_9BACI</name>
<protein>
    <recommendedName>
        <fullName evidence="2">Alpha/beta hydrolase domain-containing protein</fullName>
    </recommendedName>
</protein>
<organism evidence="3 4">
    <name type="scientific">Domibacillus iocasae</name>
    <dbReference type="NCBI Taxonomy" id="1714016"/>
    <lineage>
        <taxon>Bacteria</taxon>
        <taxon>Bacillati</taxon>
        <taxon>Bacillota</taxon>
        <taxon>Bacilli</taxon>
        <taxon>Bacillales</taxon>
        <taxon>Bacillaceae</taxon>
        <taxon>Domibacillus</taxon>
    </lineage>
</organism>
<proteinExistence type="predicted"/>
<evidence type="ECO:0000256" key="1">
    <source>
        <dbReference type="SAM" id="MobiDB-lite"/>
    </source>
</evidence>
<evidence type="ECO:0000313" key="4">
    <source>
        <dbReference type="Proteomes" id="UP000095658"/>
    </source>
</evidence>
<gene>
    <name evidence="3" type="ORF">BA724_04170</name>
</gene>
<dbReference type="RefSeq" id="WP_069938091.1">
    <property type="nucleotide sequence ID" value="NZ_MAMP01000020.1"/>
</dbReference>
<evidence type="ECO:0000259" key="2">
    <source>
        <dbReference type="Pfam" id="PF20091"/>
    </source>
</evidence>
<dbReference type="EMBL" id="MAMP01000020">
    <property type="protein sequence ID" value="OES45210.1"/>
    <property type="molecule type" value="Genomic_DNA"/>
</dbReference>
<comment type="caution">
    <text evidence="3">The sequence shown here is derived from an EMBL/GenBank/DDBJ whole genome shotgun (WGS) entry which is preliminary data.</text>
</comment>
<feature type="region of interest" description="Disordered" evidence="1">
    <location>
        <begin position="1"/>
        <end position="30"/>
    </location>
</feature>
<accession>A0A1E7DQ39</accession>
<dbReference type="OrthoDB" id="1971292at2"/>